<sequence length="257" mass="29138">MTRKLEFVMDGEPESDETQATAKPQEPKVITNFDELRNLKPRCRLPIDIACEQDNLSQPSSSMGKKYFSFLQTNKNFVNKITESVWSATSSGYSSTSSSPSTSPSYQQDLFIIENDTPTNSLKSPLKQNENSKPKIKSKGRHSIDSCQSRPVKILTVLFDYESRGKEILGNKVVFSVKKGQLVKVLRDYDKDFHLVAKCTDNSIGFLPKDYTVDLVEVKNKVLKNSFVIAQNDNYLTRPRVSLGSKKKPSRNYENIY</sequence>
<gene>
    <name evidence="2" type="ORF">BpHYR1_028974</name>
</gene>
<dbReference type="AlphaFoldDB" id="A0A3M7RUA8"/>
<dbReference type="Proteomes" id="UP000276133">
    <property type="component" value="Unassembled WGS sequence"/>
</dbReference>
<keyword evidence="3" id="KW-1185">Reference proteome</keyword>
<dbReference type="InterPro" id="IPR036028">
    <property type="entry name" value="SH3-like_dom_sf"/>
</dbReference>
<feature type="region of interest" description="Disordered" evidence="1">
    <location>
        <begin position="118"/>
        <end position="143"/>
    </location>
</feature>
<dbReference type="OrthoDB" id="10507282at2759"/>
<dbReference type="SUPFAM" id="SSF50044">
    <property type="entry name" value="SH3-domain"/>
    <property type="match status" value="1"/>
</dbReference>
<evidence type="ECO:0000256" key="1">
    <source>
        <dbReference type="SAM" id="MobiDB-lite"/>
    </source>
</evidence>
<dbReference type="Gene3D" id="2.30.30.40">
    <property type="entry name" value="SH3 Domains"/>
    <property type="match status" value="1"/>
</dbReference>
<dbReference type="EMBL" id="REGN01002590">
    <property type="protein sequence ID" value="RNA27153.1"/>
    <property type="molecule type" value="Genomic_DNA"/>
</dbReference>
<evidence type="ECO:0008006" key="4">
    <source>
        <dbReference type="Google" id="ProtNLM"/>
    </source>
</evidence>
<evidence type="ECO:0000313" key="3">
    <source>
        <dbReference type="Proteomes" id="UP000276133"/>
    </source>
</evidence>
<feature type="region of interest" description="Disordered" evidence="1">
    <location>
        <begin position="1"/>
        <end position="26"/>
    </location>
</feature>
<name>A0A3M7RUA8_BRAPC</name>
<proteinExistence type="predicted"/>
<comment type="caution">
    <text evidence="2">The sequence shown here is derived from an EMBL/GenBank/DDBJ whole genome shotgun (WGS) entry which is preliminary data.</text>
</comment>
<accession>A0A3M7RUA8</accession>
<reference evidence="2 3" key="1">
    <citation type="journal article" date="2018" name="Sci. Rep.">
        <title>Genomic signatures of local adaptation to the degree of environmental predictability in rotifers.</title>
        <authorList>
            <person name="Franch-Gras L."/>
            <person name="Hahn C."/>
            <person name="Garcia-Roger E.M."/>
            <person name="Carmona M.J."/>
            <person name="Serra M."/>
            <person name="Gomez A."/>
        </authorList>
    </citation>
    <scope>NUCLEOTIDE SEQUENCE [LARGE SCALE GENOMIC DNA]</scope>
    <source>
        <strain evidence="2">HYR1</strain>
    </source>
</reference>
<feature type="compositionally biased region" description="Polar residues" evidence="1">
    <location>
        <begin position="118"/>
        <end position="131"/>
    </location>
</feature>
<protein>
    <recommendedName>
        <fullName evidence="4">SH3 domain-containing protein</fullName>
    </recommendedName>
</protein>
<organism evidence="2 3">
    <name type="scientific">Brachionus plicatilis</name>
    <name type="common">Marine rotifer</name>
    <name type="synonym">Brachionus muelleri</name>
    <dbReference type="NCBI Taxonomy" id="10195"/>
    <lineage>
        <taxon>Eukaryota</taxon>
        <taxon>Metazoa</taxon>
        <taxon>Spiralia</taxon>
        <taxon>Gnathifera</taxon>
        <taxon>Rotifera</taxon>
        <taxon>Eurotatoria</taxon>
        <taxon>Monogononta</taxon>
        <taxon>Pseudotrocha</taxon>
        <taxon>Ploima</taxon>
        <taxon>Brachionidae</taxon>
        <taxon>Brachionus</taxon>
    </lineage>
</organism>
<evidence type="ECO:0000313" key="2">
    <source>
        <dbReference type="EMBL" id="RNA27153.1"/>
    </source>
</evidence>